<dbReference type="InParanoid" id="A0A1E1KZK4"/>
<keyword evidence="2" id="KW-1185">Reference proteome</keyword>
<proteinExistence type="predicted"/>
<sequence length="39" mass="4629">MESMSQWEPASDRLRADIVYATVFNLERIDFMFMSMPGR</sequence>
<comment type="caution">
    <text evidence="1">The sequence shown here is derived from an EMBL/GenBank/DDBJ whole genome shotgun (WGS) entry which is preliminary data.</text>
</comment>
<organism evidence="1 2">
    <name type="scientific">Rhynchosporium graminicola</name>
    <dbReference type="NCBI Taxonomy" id="2792576"/>
    <lineage>
        <taxon>Eukaryota</taxon>
        <taxon>Fungi</taxon>
        <taxon>Dikarya</taxon>
        <taxon>Ascomycota</taxon>
        <taxon>Pezizomycotina</taxon>
        <taxon>Leotiomycetes</taxon>
        <taxon>Helotiales</taxon>
        <taxon>Ploettnerulaceae</taxon>
        <taxon>Rhynchosporium</taxon>
    </lineage>
</organism>
<name>A0A1E1KZK4_9HELO</name>
<evidence type="ECO:0000313" key="1">
    <source>
        <dbReference type="EMBL" id="CZT03686.1"/>
    </source>
</evidence>
<dbReference type="AlphaFoldDB" id="A0A1E1KZK4"/>
<dbReference type="Proteomes" id="UP000178129">
    <property type="component" value="Unassembled WGS sequence"/>
</dbReference>
<gene>
    <name evidence="1" type="ORF">RCO7_14738</name>
</gene>
<evidence type="ECO:0000313" key="2">
    <source>
        <dbReference type="Proteomes" id="UP000178129"/>
    </source>
</evidence>
<dbReference type="EMBL" id="FJUW01000029">
    <property type="protein sequence ID" value="CZT03686.1"/>
    <property type="molecule type" value="Genomic_DNA"/>
</dbReference>
<protein>
    <submittedName>
        <fullName evidence="1">Uncharacterized protein</fullName>
    </submittedName>
</protein>
<reference evidence="2" key="1">
    <citation type="submission" date="2016-03" db="EMBL/GenBank/DDBJ databases">
        <authorList>
            <person name="Ploux O."/>
        </authorList>
    </citation>
    <scope>NUCLEOTIDE SEQUENCE [LARGE SCALE GENOMIC DNA]</scope>
    <source>
        <strain evidence="2">UK7</strain>
    </source>
</reference>
<accession>A0A1E1KZK4</accession>